<dbReference type="GO" id="GO:0006355">
    <property type="term" value="P:regulation of DNA-templated transcription"/>
    <property type="evidence" value="ECO:0007669"/>
    <property type="project" value="InterPro"/>
</dbReference>
<protein>
    <submittedName>
        <fullName evidence="6">Response regulator ArlR</fullName>
    </submittedName>
</protein>
<keyword evidence="7" id="KW-1185">Reference proteome</keyword>
<dbReference type="InterPro" id="IPR016032">
    <property type="entry name" value="Sig_transdc_resp-reg_C-effctor"/>
</dbReference>
<dbReference type="KEGG" id="asoc:CB4_00033"/>
<dbReference type="GO" id="GO:0000976">
    <property type="term" value="F:transcription cis-regulatory region binding"/>
    <property type="evidence" value="ECO:0007669"/>
    <property type="project" value="TreeGrafter"/>
</dbReference>
<dbReference type="SMART" id="SM00862">
    <property type="entry name" value="Trans_reg_C"/>
    <property type="match status" value="1"/>
</dbReference>
<dbReference type="SUPFAM" id="SSF46894">
    <property type="entry name" value="C-terminal effector domain of the bipartite response regulators"/>
    <property type="match status" value="1"/>
</dbReference>
<dbReference type="SMART" id="SM00448">
    <property type="entry name" value="REC"/>
    <property type="match status" value="1"/>
</dbReference>
<evidence type="ECO:0000313" key="7">
    <source>
        <dbReference type="Proteomes" id="UP000217696"/>
    </source>
</evidence>
<keyword evidence="1" id="KW-0597">Phosphoprotein</keyword>
<dbReference type="SUPFAM" id="SSF52172">
    <property type="entry name" value="CheY-like"/>
    <property type="match status" value="1"/>
</dbReference>
<dbReference type="GO" id="GO:0000156">
    <property type="term" value="F:phosphorelay response regulator activity"/>
    <property type="evidence" value="ECO:0007669"/>
    <property type="project" value="TreeGrafter"/>
</dbReference>
<organism evidence="6 7">
    <name type="scientific">Aneurinibacillus soli</name>
    <dbReference type="NCBI Taxonomy" id="1500254"/>
    <lineage>
        <taxon>Bacteria</taxon>
        <taxon>Bacillati</taxon>
        <taxon>Bacillota</taxon>
        <taxon>Bacilli</taxon>
        <taxon>Bacillales</taxon>
        <taxon>Paenibacillaceae</taxon>
        <taxon>Aneurinibacillus group</taxon>
        <taxon>Aneurinibacillus</taxon>
    </lineage>
</organism>
<dbReference type="InterPro" id="IPR001789">
    <property type="entry name" value="Sig_transdc_resp-reg_receiver"/>
</dbReference>
<keyword evidence="5" id="KW-0804">Transcription</keyword>
<sequence>MREILIIEDEEELAQFILLELEYEGFSVTVSHSGREGLKLALDSDWDLILLDIMLPDLNGIEVCRRIRAVKETPIIMVTARGSVLDRVSGLDNGADDYILKPFAIEELLARMRVIFRRIDKEKQFQSHLTFKDLQVDILGRVVKRGDEEVELTKKEYDLLITFIQNINRVLTREVLLEKVWGYDTTVETNIVDVYVGHLRNKIDSSNGETYIQTIRGMGYVMR</sequence>
<evidence type="ECO:0000256" key="1">
    <source>
        <dbReference type="ARBA" id="ARBA00022553"/>
    </source>
</evidence>
<keyword evidence="3" id="KW-0805">Transcription regulation</keyword>
<evidence type="ECO:0000313" key="6">
    <source>
        <dbReference type="EMBL" id="BAU25973.1"/>
    </source>
</evidence>
<dbReference type="InterPro" id="IPR036388">
    <property type="entry name" value="WH-like_DNA-bd_sf"/>
</dbReference>
<dbReference type="FunFam" id="1.10.10.10:FF:000005">
    <property type="entry name" value="Two-component system response regulator"/>
    <property type="match status" value="1"/>
</dbReference>
<dbReference type="Proteomes" id="UP000217696">
    <property type="component" value="Chromosome"/>
</dbReference>
<dbReference type="PROSITE" id="PS50110">
    <property type="entry name" value="RESPONSE_REGULATORY"/>
    <property type="match status" value="1"/>
</dbReference>
<dbReference type="InterPro" id="IPR011006">
    <property type="entry name" value="CheY-like_superfamily"/>
</dbReference>
<name>A0A0U5AQ77_9BACL</name>
<reference evidence="6 7" key="1">
    <citation type="submission" date="2015-12" db="EMBL/GenBank/DDBJ databases">
        <title>Genome sequence of Aneurinibacillus soli.</title>
        <authorList>
            <person name="Lee J.S."/>
            <person name="Lee K.C."/>
            <person name="Kim K.K."/>
            <person name="Lee B.W."/>
        </authorList>
    </citation>
    <scope>NUCLEOTIDE SEQUENCE [LARGE SCALE GENOMIC DNA]</scope>
    <source>
        <strain evidence="6 7">CB4</strain>
    </source>
</reference>
<dbReference type="CDD" id="cd00383">
    <property type="entry name" value="trans_reg_C"/>
    <property type="match status" value="1"/>
</dbReference>
<dbReference type="GO" id="GO:0032993">
    <property type="term" value="C:protein-DNA complex"/>
    <property type="evidence" value="ECO:0007669"/>
    <property type="project" value="TreeGrafter"/>
</dbReference>
<dbReference type="Gene3D" id="6.10.250.690">
    <property type="match status" value="1"/>
</dbReference>
<dbReference type="EMBL" id="AP017312">
    <property type="protein sequence ID" value="BAU25973.1"/>
    <property type="molecule type" value="Genomic_DNA"/>
</dbReference>
<gene>
    <name evidence="6" type="primary">arlR_1</name>
    <name evidence="6" type="ORF">CB4_00033</name>
</gene>
<dbReference type="InterPro" id="IPR039420">
    <property type="entry name" value="WalR-like"/>
</dbReference>
<proteinExistence type="predicted"/>
<dbReference type="AlphaFoldDB" id="A0A0U5AQ77"/>
<dbReference type="Gene3D" id="3.40.50.2300">
    <property type="match status" value="1"/>
</dbReference>
<keyword evidence="2" id="KW-0902">Two-component regulatory system</keyword>
<dbReference type="Gene3D" id="1.10.10.10">
    <property type="entry name" value="Winged helix-like DNA-binding domain superfamily/Winged helix DNA-binding domain"/>
    <property type="match status" value="1"/>
</dbReference>
<dbReference type="Pfam" id="PF00486">
    <property type="entry name" value="Trans_reg_C"/>
    <property type="match status" value="1"/>
</dbReference>
<accession>A0A0U5AQ77</accession>
<dbReference type="OrthoDB" id="9790442at2"/>
<dbReference type="FunFam" id="3.40.50.2300:FF:000001">
    <property type="entry name" value="DNA-binding response regulator PhoB"/>
    <property type="match status" value="1"/>
</dbReference>
<dbReference type="PANTHER" id="PTHR48111">
    <property type="entry name" value="REGULATOR OF RPOS"/>
    <property type="match status" value="1"/>
</dbReference>
<keyword evidence="4" id="KW-0238">DNA-binding</keyword>
<dbReference type="RefSeq" id="WP_096463064.1">
    <property type="nucleotide sequence ID" value="NZ_AP017312.1"/>
</dbReference>
<evidence type="ECO:0000256" key="3">
    <source>
        <dbReference type="ARBA" id="ARBA00023015"/>
    </source>
</evidence>
<dbReference type="PROSITE" id="PS51755">
    <property type="entry name" value="OMPR_PHOB"/>
    <property type="match status" value="1"/>
</dbReference>
<dbReference type="PANTHER" id="PTHR48111:SF22">
    <property type="entry name" value="REGULATOR OF RPOS"/>
    <property type="match status" value="1"/>
</dbReference>
<evidence type="ECO:0000256" key="4">
    <source>
        <dbReference type="ARBA" id="ARBA00023125"/>
    </source>
</evidence>
<evidence type="ECO:0000256" key="2">
    <source>
        <dbReference type="ARBA" id="ARBA00023012"/>
    </source>
</evidence>
<dbReference type="GO" id="GO:0005829">
    <property type="term" value="C:cytosol"/>
    <property type="evidence" value="ECO:0007669"/>
    <property type="project" value="TreeGrafter"/>
</dbReference>
<dbReference type="Pfam" id="PF00072">
    <property type="entry name" value="Response_reg"/>
    <property type="match status" value="1"/>
</dbReference>
<evidence type="ECO:0000256" key="5">
    <source>
        <dbReference type="ARBA" id="ARBA00023163"/>
    </source>
</evidence>
<dbReference type="InterPro" id="IPR001867">
    <property type="entry name" value="OmpR/PhoB-type_DNA-bd"/>
</dbReference>